<dbReference type="AlphaFoldDB" id="A0A090M400"/>
<keyword evidence="7 8" id="KW-0012">Acyltransferase</keyword>
<keyword evidence="6 8" id="KW-0472">Membrane</keyword>
<reference evidence="10 11" key="2">
    <citation type="journal article" date="2014" name="BMC Genomics">
        <title>An improved genome of the model marine alga Ostreococcus tauri unfolds by assessing Illumina de novo assemblies.</title>
        <authorList>
            <person name="Blanc-Mathieu R."/>
            <person name="Verhelst B."/>
            <person name="Derelle E."/>
            <person name="Rombauts S."/>
            <person name="Bouget F.Y."/>
            <person name="Carre I."/>
            <person name="Chateau A."/>
            <person name="Eyre-Walker A."/>
            <person name="Grimsley N."/>
            <person name="Moreau H."/>
            <person name="Piegu B."/>
            <person name="Rivals E."/>
            <person name="Schackwitz W."/>
            <person name="Van de Peer Y."/>
            <person name="Piganeau G."/>
        </authorList>
    </citation>
    <scope>NUCLEOTIDE SEQUENCE [LARGE SCALE GENOMIC DNA]</scope>
    <source>
        <strain evidence="11">OTTH 0595 / CCAP 157/2 / RCC745</strain>
    </source>
</reference>
<keyword evidence="4 8" id="KW-0812">Transmembrane</keyword>
<dbReference type="GO" id="GO:0019706">
    <property type="term" value="F:protein-cysteine S-palmitoyltransferase activity"/>
    <property type="evidence" value="ECO:0007669"/>
    <property type="project" value="UniProtKB-EC"/>
</dbReference>
<comment type="catalytic activity">
    <reaction evidence="8">
        <text>L-cysteinyl-[protein] + hexadecanoyl-CoA = S-hexadecanoyl-L-cysteinyl-[protein] + CoA</text>
        <dbReference type="Rhea" id="RHEA:36683"/>
        <dbReference type="Rhea" id="RHEA-COMP:10131"/>
        <dbReference type="Rhea" id="RHEA-COMP:11032"/>
        <dbReference type="ChEBI" id="CHEBI:29950"/>
        <dbReference type="ChEBI" id="CHEBI:57287"/>
        <dbReference type="ChEBI" id="CHEBI:57379"/>
        <dbReference type="ChEBI" id="CHEBI:74151"/>
        <dbReference type="EC" id="2.3.1.225"/>
    </reaction>
</comment>
<evidence type="ECO:0000256" key="4">
    <source>
        <dbReference type="ARBA" id="ARBA00022692"/>
    </source>
</evidence>
<dbReference type="Proteomes" id="UP000009170">
    <property type="component" value="Unassembled WGS sequence"/>
</dbReference>
<dbReference type="InParanoid" id="A0A090M400"/>
<comment type="domain">
    <text evidence="8">The DHHC domain is required for palmitoyltransferase activity.</text>
</comment>
<evidence type="ECO:0000256" key="3">
    <source>
        <dbReference type="ARBA" id="ARBA00022679"/>
    </source>
</evidence>
<evidence type="ECO:0000256" key="5">
    <source>
        <dbReference type="ARBA" id="ARBA00022989"/>
    </source>
</evidence>
<keyword evidence="11" id="KW-1185">Reference proteome</keyword>
<dbReference type="STRING" id="70448.A0A090M400"/>
<evidence type="ECO:0000256" key="6">
    <source>
        <dbReference type="ARBA" id="ARBA00023136"/>
    </source>
</evidence>
<dbReference type="KEGG" id="ota:OT_ostta03g05860"/>
<protein>
    <recommendedName>
        <fullName evidence="8">S-acyltransferase</fullName>
        <ecNumber evidence="8">2.3.1.225</ecNumber>
    </recommendedName>
    <alternativeName>
        <fullName evidence="8">Palmitoyltransferase</fullName>
    </alternativeName>
</protein>
<dbReference type="InterPro" id="IPR039859">
    <property type="entry name" value="PFA4/ZDH16/20/ERF2-like"/>
</dbReference>
<keyword evidence="5 8" id="KW-1133">Transmembrane helix</keyword>
<feature type="domain" description="Palmitoyltransferase DHHC" evidence="9">
    <location>
        <begin position="167"/>
        <end position="282"/>
    </location>
</feature>
<evidence type="ECO:0000313" key="10">
    <source>
        <dbReference type="EMBL" id="CEF97377.1"/>
    </source>
</evidence>
<comment type="caution">
    <text evidence="10">The sequence shown here is derived from an EMBL/GenBank/DDBJ whole genome shotgun (WGS) entry which is preliminary data.</text>
</comment>
<dbReference type="GO" id="GO:0006612">
    <property type="term" value="P:protein targeting to membrane"/>
    <property type="evidence" value="ECO:0007669"/>
    <property type="project" value="TreeGrafter"/>
</dbReference>
<evidence type="ECO:0000256" key="1">
    <source>
        <dbReference type="ARBA" id="ARBA00004141"/>
    </source>
</evidence>
<dbReference type="GO" id="GO:0005783">
    <property type="term" value="C:endoplasmic reticulum"/>
    <property type="evidence" value="ECO:0007669"/>
    <property type="project" value="TreeGrafter"/>
</dbReference>
<evidence type="ECO:0000256" key="8">
    <source>
        <dbReference type="RuleBase" id="RU079119"/>
    </source>
</evidence>
<proteinExistence type="inferred from homology"/>
<dbReference type="EC" id="2.3.1.225" evidence="8"/>
<keyword evidence="3 8" id="KW-0808">Transferase</keyword>
<dbReference type="InterPro" id="IPR001594">
    <property type="entry name" value="Palmitoyltrfase_DHHC"/>
</dbReference>
<dbReference type="RefSeq" id="XP_003078511.2">
    <property type="nucleotide sequence ID" value="XM_003078463.2"/>
</dbReference>
<dbReference type="GO" id="GO:0005794">
    <property type="term" value="C:Golgi apparatus"/>
    <property type="evidence" value="ECO:0007669"/>
    <property type="project" value="TreeGrafter"/>
</dbReference>
<evidence type="ECO:0000313" key="11">
    <source>
        <dbReference type="Proteomes" id="UP000009170"/>
    </source>
</evidence>
<dbReference type="PROSITE" id="PS50216">
    <property type="entry name" value="DHHC"/>
    <property type="match status" value="1"/>
</dbReference>
<gene>
    <name evidence="10" type="ORF">OT_ostta03g05860</name>
</gene>
<accession>A0A090M400</accession>
<organism evidence="10 11">
    <name type="scientific">Ostreococcus tauri</name>
    <name type="common">Marine green alga</name>
    <dbReference type="NCBI Taxonomy" id="70448"/>
    <lineage>
        <taxon>Eukaryota</taxon>
        <taxon>Viridiplantae</taxon>
        <taxon>Chlorophyta</taxon>
        <taxon>Mamiellophyceae</taxon>
        <taxon>Mamiellales</taxon>
        <taxon>Bathycoccaceae</taxon>
        <taxon>Ostreococcus</taxon>
    </lineage>
</organism>
<feature type="transmembrane region" description="Helical" evidence="8">
    <location>
        <begin position="247"/>
        <end position="270"/>
    </location>
</feature>
<evidence type="ECO:0000256" key="2">
    <source>
        <dbReference type="ARBA" id="ARBA00008574"/>
    </source>
</evidence>
<feature type="transmembrane region" description="Helical" evidence="8">
    <location>
        <begin position="211"/>
        <end position="235"/>
    </location>
</feature>
<evidence type="ECO:0000259" key="9">
    <source>
        <dbReference type="Pfam" id="PF01529"/>
    </source>
</evidence>
<evidence type="ECO:0000256" key="7">
    <source>
        <dbReference type="ARBA" id="ARBA00023315"/>
    </source>
</evidence>
<name>A0A090M400_OSTTA</name>
<sequence length="336" mass="36496">MSTSRAMSISRARSSERAGCRAIVWCVVLFTSLSVSASIVLWETKLDATGDSIGAKRAVTQGVIVALAVIGLACAWATRAGDPGVVTPSAEDDAAARVVERLDETIAREVEKETNAVNAVESYTERLRACIRRAVSEDAEASALGMDKEFDGTWTKLGAGEGARRVKFCGTCKVWRPPASTHCSSCDVCVRRFDHHCGVLGNCIGEYNHRWFVGLLASSAAMGALIFVVSAYTLAKISKNEWRSSAYPYMLLACTCAGLHVLGLIAFAWMHVGLFVFDVTTKHVVTRPRGTSILDVRREYSSNASCYGRCCAVPFRLKSAAMREFRSRRPRASEAC</sequence>
<dbReference type="PANTHER" id="PTHR22883">
    <property type="entry name" value="ZINC FINGER DHHC DOMAIN CONTAINING PROTEIN"/>
    <property type="match status" value="1"/>
</dbReference>
<reference evidence="11" key="1">
    <citation type="journal article" date="2006" name="Proc. Natl. Acad. Sci. U.S.A.">
        <title>Genome analysis of the smallest free-living eukaryote Ostreococcus tauri unveils many unique features.</title>
        <authorList>
            <person name="Derelle E."/>
            <person name="Ferraz C."/>
            <person name="Rombauts S."/>
            <person name="Rouze P."/>
            <person name="Worden A.Z."/>
            <person name="Robbens S."/>
            <person name="Partensky F."/>
            <person name="Degroeve S."/>
            <person name="Echeynie S."/>
            <person name="Cooke R."/>
            <person name="Saeys Y."/>
            <person name="Wuyts J."/>
            <person name="Jabbari K."/>
            <person name="Bowler C."/>
            <person name="Panaud O."/>
            <person name="Piegu B."/>
            <person name="Ball S.G."/>
            <person name="Ral J.-P."/>
            <person name="Bouget F.-Y."/>
            <person name="Piganeau G."/>
            <person name="De Baets B."/>
            <person name="Picard A."/>
            <person name="Delseny M."/>
            <person name="Demaille J."/>
            <person name="Van de Peer Y."/>
            <person name="Moreau H."/>
        </authorList>
    </citation>
    <scope>NUCLEOTIDE SEQUENCE [LARGE SCALE GENOMIC DNA]</scope>
    <source>
        <strain evidence="11">OTTH 0595 / CCAP 157/2 / RCC745</strain>
    </source>
</reference>
<dbReference type="GO" id="GO:0016020">
    <property type="term" value="C:membrane"/>
    <property type="evidence" value="ECO:0007669"/>
    <property type="project" value="UniProtKB-SubCell"/>
</dbReference>
<dbReference type="GeneID" id="9833687"/>
<comment type="similarity">
    <text evidence="2 8">Belongs to the DHHC palmitoyltransferase family.</text>
</comment>
<dbReference type="Pfam" id="PF01529">
    <property type="entry name" value="DHHC"/>
    <property type="match status" value="1"/>
</dbReference>
<dbReference type="OrthoDB" id="4096362at2759"/>
<dbReference type="EMBL" id="CAID01000003">
    <property type="protein sequence ID" value="CEF97377.1"/>
    <property type="molecule type" value="Genomic_DNA"/>
</dbReference>
<comment type="subcellular location">
    <subcellularLocation>
        <location evidence="1">Membrane</location>
        <topology evidence="1">Multi-pass membrane protein</topology>
    </subcellularLocation>
</comment>